<organism evidence="1 2">
    <name type="scientific">Saccharopolyspora elongata</name>
    <dbReference type="NCBI Taxonomy" id="2530387"/>
    <lineage>
        <taxon>Bacteria</taxon>
        <taxon>Bacillati</taxon>
        <taxon>Actinomycetota</taxon>
        <taxon>Actinomycetes</taxon>
        <taxon>Pseudonocardiales</taxon>
        <taxon>Pseudonocardiaceae</taxon>
        <taxon>Saccharopolyspora</taxon>
    </lineage>
</organism>
<comment type="caution">
    <text evidence="1">The sequence shown here is derived from an EMBL/GenBank/DDBJ whole genome shotgun (WGS) entry which is preliminary data.</text>
</comment>
<reference evidence="1 2" key="1">
    <citation type="submission" date="2019-03" db="EMBL/GenBank/DDBJ databases">
        <title>Draft genome sequences of novel Actinobacteria.</title>
        <authorList>
            <person name="Sahin N."/>
            <person name="Ay H."/>
            <person name="Saygin H."/>
        </authorList>
    </citation>
    <scope>NUCLEOTIDE SEQUENCE [LARGE SCALE GENOMIC DNA]</scope>
    <source>
        <strain evidence="1 2">7K502</strain>
    </source>
</reference>
<evidence type="ECO:0000313" key="1">
    <source>
        <dbReference type="EMBL" id="TDD33855.1"/>
    </source>
</evidence>
<sequence>LCPLPHPIIDPEQINRLDIRRRDRLGGILHECRHTA</sequence>
<dbReference type="EMBL" id="SMKW01000155">
    <property type="protein sequence ID" value="TDD33855.1"/>
    <property type="molecule type" value="Genomic_DNA"/>
</dbReference>
<proteinExistence type="predicted"/>
<protein>
    <submittedName>
        <fullName evidence="1">IS481 family transposase</fullName>
    </submittedName>
</protein>
<gene>
    <name evidence="1" type="ORF">E1288_45095</name>
</gene>
<name>A0A4R4XRJ6_9PSEU</name>
<feature type="non-terminal residue" evidence="1">
    <location>
        <position position="1"/>
    </location>
</feature>
<evidence type="ECO:0000313" key="2">
    <source>
        <dbReference type="Proteomes" id="UP000294947"/>
    </source>
</evidence>
<accession>A0A4R4XRJ6</accession>
<dbReference type="Proteomes" id="UP000294947">
    <property type="component" value="Unassembled WGS sequence"/>
</dbReference>
<keyword evidence="2" id="KW-1185">Reference proteome</keyword>
<dbReference type="AlphaFoldDB" id="A0A4R4XRJ6"/>